<proteinExistence type="inferred from homology"/>
<evidence type="ECO:0000256" key="7">
    <source>
        <dbReference type="ARBA" id="ARBA00022553"/>
    </source>
</evidence>
<organism evidence="19 20">
    <name type="scientific">Monodon monoceros</name>
    <name type="common">Narwhal</name>
    <name type="synonym">Ceratodon monodon</name>
    <dbReference type="NCBI Taxonomy" id="40151"/>
    <lineage>
        <taxon>Eukaryota</taxon>
        <taxon>Metazoa</taxon>
        <taxon>Chordata</taxon>
        <taxon>Craniata</taxon>
        <taxon>Vertebrata</taxon>
        <taxon>Euteleostomi</taxon>
        <taxon>Mammalia</taxon>
        <taxon>Eutheria</taxon>
        <taxon>Laurasiatheria</taxon>
        <taxon>Artiodactyla</taxon>
        <taxon>Whippomorpha</taxon>
        <taxon>Cetacea</taxon>
        <taxon>Odontoceti</taxon>
        <taxon>Monodontidae</taxon>
        <taxon>Monodon</taxon>
    </lineage>
</organism>
<dbReference type="CDD" id="cd13291">
    <property type="entry name" value="PH_ORP10_ORP11"/>
    <property type="match status" value="1"/>
</dbReference>
<dbReference type="Gene3D" id="3.30.70.3490">
    <property type="match status" value="1"/>
</dbReference>
<dbReference type="InterPro" id="IPR001849">
    <property type="entry name" value="PH_domain"/>
</dbReference>
<dbReference type="InterPro" id="IPR000648">
    <property type="entry name" value="Oxysterol-bd"/>
</dbReference>
<dbReference type="GO" id="GO:0005856">
    <property type="term" value="C:cytoskeleton"/>
    <property type="evidence" value="ECO:0007669"/>
    <property type="project" value="UniProtKB-SubCell"/>
</dbReference>
<evidence type="ECO:0000313" key="19">
    <source>
        <dbReference type="Ensembl" id="ENSMMNP00015020698.1"/>
    </source>
</evidence>
<dbReference type="GO" id="GO:0015485">
    <property type="term" value="F:cholesterol binding"/>
    <property type="evidence" value="ECO:0007669"/>
    <property type="project" value="TreeGrafter"/>
</dbReference>
<dbReference type="GO" id="GO:0005829">
    <property type="term" value="C:cytosol"/>
    <property type="evidence" value="ECO:0007669"/>
    <property type="project" value="TreeGrafter"/>
</dbReference>
<dbReference type="FunFam" id="3.30.70.3490:FF:000001">
    <property type="entry name" value="Oxysterol-binding protein"/>
    <property type="match status" value="1"/>
</dbReference>
<evidence type="ECO:0000256" key="16">
    <source>
        <dbReference type="RuleBase" id="RU003845"/>
    </source>
</evidence>
<dbReference type="FunFam" id="1.10.287.2720:FF:000001">
    <property type="entry name" value="Oxysterol-binding OBPalpha"/>
    <property type="match status" value="1"/>
</dbReference>
<feature type="region of interest" description="Disordered" evidence="17">
    <location>
        <begin position="240"/>
        <end position="271"/>
    </location>
</feature>
<keyword evidence="20" id="KW-1185">Reference proteome</keyword>
<evidence type="ECO:0000256" key="4">
    <source>
        <dbReference type="ARBA" id="ARBA00022481"/>
    </source>
</evidence>
<evidence type="ECO:0000256" key="15">
    <source>
        <dbReference type="RuleBase" id="RU003844"/>
    </source>
</evidence>
<evidence type="ECO:0000256" key="11">
    <source>
        <dbReference type="ARBA" id="ARBA00023121"/>
    </source>
</evidence>
<evidence type="ECO:0000256" key="3">
    <source>
        <dbReference type="ARBA" id="ARBA00022448"/>
    </source>
</evidence>
<keyword evidence="6" id="KW-0444">Lipid biosynthesis</keyword>
<evidence type="ECO:0000259" key="18">
    <source>
        <dbReference type="PROSITE" id="PS50003"/>
    </source>
</evidence>
<dbReference type="InterPro" id="IPR018494">
    <property type="entry name" value="Oxysterol-bd_CS"/>
</dbReference>
<dbReference type="Pfam" id="PF01237">
    <property type="entry name" value="Oxysterol_BP"/>
    <property type="match status" value="2"/>
</dbReference>
<keyword evidence="4" id="KW-0488">Methylation</keyword>
<comment type="similarity">
    <text evidence="2 15">Belongs to the OSBP family.</text>
</comment>
<dbReference type="SUPFAM" id="SSF50729">
    <property type="entry name" value="PH domain-like"/>
    <property type="match status" value="1"/>
</dbReference>
<evidence type="ECO:0000256" key="5">
    <source>
        <dbReference type="ARBA" id="ARBA00022490"/>
    </source>
</evidence>
<evidence type="ECO:0000256" key="6">
    <source>
        <dbReference type="ARBA" id="ARBA00022516"/>
    </source>
</evidence>
<dbReference type="FunFam" id="2.40.160.120:FF:000002">
    <property type="entry name" value="Oxysterol-binding protein"/>
    <property type="match status" value="1"/>
</dbReference>
<dbReference type="FunFam" id="2.30.29.30:FF:000278">
    <property type="entry name" value="Oxysterol-binding protein"/>
    <property type="match status" value="1"/>
</dbReference>
<keyword evidence="5" id="KW-0963">Cytoplasm</keyword>
<feature type="region of interest" description="Disordered" evidence="17">
    <location>
        <begin position="291"/>
        <end position="326"/>
    </location>
</feature>
<feature type="region of interest" description="Disordered" evidence="17">
    <location>
        <begin position="1"/>
        <end position="74"/>
    </location>
</feature>
<keyword evidence="11" id="KW-0446">Lipid-binding</keyword>
<comment type="subunit">
    <text evidence="14">Interacts with OSBPL9. Interacts with DIAPH1.</text>
</comment>
<name>A0A8C6BZ00_MONMO</name>
<dbReference type="Gene3D" id="2.30.29.30">
    <property type="entry name" value="Pleckstrin-homology domain (PH domain)/Phosphotyrosine-binding domain (PTB)"/>
    <property type="match status" value="1"/>
</dbReference>
<dbReference type="InterPro" id="IPR011993">
    <property type="entry name" value="PH-like_dom_sf"/>
</dbReference>
<evidence type="ECO:0000313" key="20">
    <source>
        <dbReference type="Proteomes" id="UP000694561"/>
    </source>
</evidence>
<keyword evidence="8" id="KW-0175">Coiled coil</keyword>
<dbReference type="PROSITE" id="PS01013">
    <property type="entry name" value="OSBP"/>
    <property type="match status" value="1"/>
</dbReference>
<feature type="domain" description="PH" evidence="18">
    <location>
        <begin position="74"/>
        <end position="171"/>
    </location>
</feature>
<keyword evidence="3 16" id="KW-0813">Transport</keyword>
<dbReference type="Gene3D" id="1.10.287.2720">
    <property type="match status" value="1"/>
</dbReference>
<dbReference type="Proteomes" id="UP000694561">
    <property type="component" value="Unplaced"/>
</dbReference>
<dbReference type="Ensembl" id="ENSMMNT00015022756.1">
    <property type="protein sequence ID" value="ENSMMNP00015020698.1"/>
    <property type="gene ID" value="ENSMMNG00015015190.1"/>
</dbReference>
<dbReference type="SUPFAM" id="SSF144000">
    <property type="entry name" value="Oxysterol-binding protein-like"/>
    <property type="match status" value="1"/>
</dbReference>
<dbReference type="Gene3D" id="2.40.160.120">
    <property type="match status" value="1"/>
</dbReference>
<feature type="compositionally biased region" description="Low complexity" evidence="17">
    <location>
        <begin position="55"/>
        <end position="65"/>
    </location>
</feature>
<keyword evidence="10" id="KW-0443">Lipid metabolism</keyword>
<dbReference type="PANTHER" id="PTHR10972">
    <property type="entry name" value="OXYSTEROL-BINDING PROTEIN-RELATED"/>
    <property type="match status" value="1"/>
</dbReference>
<dbReference type="PROSITE" id="PS50003">
    <property type="entry name" value="PH_DOMAIN"/>
    <property type="match status" value="1"/>
</dbReference>
<accession>A0A8C6BZ00</accession>
<evidence type="ECO:0000256" key="1">
    <source>
        <dbReference type="ARBA" id="ARBA00004245"/>
    </source>
</evidence>
<evidence type="ECO:0000256" key="12">
    <source>
        <dbReference type="ARBA" id="ARBA00023212"/>
    </source>
</evidence>
<sequence length="699" mass="76945">MERAAQGADGGGGSNSSSRSSSRATSAGSSPSCSLAGRGVSGRSAAAGLGGGGSRSSPGSVAASPCGGSGPRREPALEGVLSKYTNLLQGWQNRYFVLDFEAGILQYFVNEQSKHQKPRGALSLSGAIVSLSDEAPHMLVVYSANGEMYKLRAADAKEKQFWVTQLRACAKHHMEMNSKMMTQVEGQQKNLVHAIESLPGSGPLTALDQDLLLLKATSAATLSCLGECLSLLQQSLHQASQPSHRPGASESILGWHGPKSHSTEQLKNGTLGSLPSASASITWAILPNSVEDEQTCPPEPEPNSGPELVLSEDEKSDTEDQEETEVGVMEDQRSVILHLISQLKLGMDLTKVVLPTFILEKRSLLEMYADFLAHPDLLLAVTAGATPQDRVIGFVEYYLTAFHEGRKGTLAKKPYNPIIGETFHCSWEVPKDRFKPKRTAAPTPSGHEHPMADDPSKNYKMRFVAEQVSHHPPISCFYCECKEKRLCINTHVWTKSKFMGMSVGVSMIGEGVLRLLEHGEEYVFTLPSAYARSILTIPWVELGGKVSITCAKTGYSATVIFHTKPFYGGKVHRVTAEVKHNPTNTIVCKAHGEWNGTLEFTYNNGETKVIDTTMLPVYPKKIRPLEKQGPMESRNLWREVTRCLRLGDIDAATEQKRRLEEKQRTEERKRENLRTPWRPKYFIQEGDGWVYFNPLWKAH</sequence>
<reference evidence="19" key="2">
    <citation type="submission" date="2025-09" db="UniProtKB">
        <authorList>
            <consortium name="Ensembl"/>
        </authorList>
    </citation>
    <scope>IDENTIFICATION</scope>
</reference>
<evidence type="ECO:0000256" key="2">
    <source>
        <dbReference type="ARBA" id="ARBA00008842"/>
    </source>
</evidence>
<protein>
    <recommendedName>
        <fullName evidence="16">Oxysterol-binding protein</fullName>
    </recommendedName>
</protein>
<evidence type="ECO:0000256" key="8">
    <source>
        <dbReference type="ARBA" id="ARBA00023054"/>
    </source>
</evidence>
<gene>
    <name evidence="19" type="primary">OSBPL10</name>
</gene>
<dbReference type="InterPro" id="IPR037239">
    <property type="entry name" value="OSBP_sf"/>
</dbReference>
<dbReference type="SMART" id="SM00233">
    <property type="entry name" value="PH"/>
    <property type="match status" value="1"/>
</dbReference>
<keyword evidence="7" id="KW-0597">Phosphoprotein</keyword>
<dbReference type="GO" id="GO:0016020">
    <property type="term" value="C:membrane"/>
    <property type="evidence" value="ECO:0007669"/>
    <property type="project" value="TreeGrafter"/>
</dbReference>
<evidence type="ECO:0000256" key="9">
    <source>
        <dbReference type="ARBA" id="ARBA00023055"/>
    </source>
</evidence>
<comment type="subcellular location">
    <subcellularLocation>
        <location evidence="1">Cytoplasm</location>
        <location evidence="1">Cytoskeleton</location>
    </subcellularLocation>
</comment>
<dbReference type="PANTHER" id="PTHR10972:SF47">
    <property type="entry name" value="OXYSTEROL-BINDING PROTEIN-RELATED PROTEIN 10"/>
    <property type="match status" value="1"/>
</dbReference>
<reference evidence="19" key="1">
    <citation type="submission" date="2025-08" db="UniProtKB">
        <authorList>
            <consortium name="Ensembl"/>
        </authorList>
    </citation>
    <scope>IDENTIFICATION</scope>
</reference>
<evidence type="ECO:0000256" key="17">
    <source>
        <dbReference type="SAM" id="MobiDB-lite"/>
    </source>
</evidence>
<keyword evidence="12" id="KW-0206">Cytoskeleton</keyword>
<evidence type="ECO:0000256" key="13">
    <source>
        <dbReference type="ARBA" id="ARBA00060258"/>
    </source>
</evidence>
<feature type="compositionally biased region" description="Acidic residues" evidence="17">
    <location>
        <begin position="310"/>
        <end position="325"/>
    </location>
</feature>
<dbReference type="GO" id="GO:0006629">
    <property type="term" value="P:lipid metabolic process"/>
    <property type="evidence" value="ECO:0007669"/>
    <property type="project" value="UniProtKB-KW"/>
</dbReference>
<dbReference type="InterPro" id="IPR041680">
    <property type="entry name" value="PH_8"/>
</dbReference>
<dbReference type="GeneTree" id="ENSGT00940000157880"/>
<dbReference type="AlphaFoldDB" id="A0A8C6BZ00"/>
<keyword evidence="9 16" id="KW-0445">Lipid transport</keyword>
<dbReference type="Pfam" id="PF15409">
    <property type="entry name" value="PH_8"/>
    <property type="match status" value="1"/>
</dbReference>
<dbReference type="GO" id="GO:0006869">
    <property type="term" value="P:lipid transport"/>
    <property type="evidence" value="ECO:0007669"/>
    <property type="project" value="UniProtKB-KW"/>
</dbReference>
<evidence type="ECO:0000256" key="10">
    <source>
        <dbReference type="ARBA" id="ARBA00023098"/>
    </source>
</evidence>
<evidence type="ECO:0000256" key="14">
    <source>
        <dbReference type="ARBA" id="ARBA00062201"/>
    </source>
</evidence>
<comment type="function">
    <text evidence="13">Probable lipid transporter involved in lipid countertransport between the endoplasmic reticulum and the plasma membrane. Its ability to bind phosphatidylserine, suggests that it specifically exchanges phosphatidylserine with phosphatidylinositol 4-phosphate (PI4P), delivering phosphatidylserine to the plasma membrane in exchange for PI4P. Plays a role in negative regulation of lipid biosynthesis. Negatively regulates APOB secretion from hepatocytes. Binds cholesterol and acidic phospholipids. Also binds 25-hydroxycholesterol. Binds phosphatidylserine.</text>
</comment>
<feature type="compositionally biased region" description="Low complexity" evidence="17">
    <location>
        <begin position="15"/>
        <end position="47"/>
    </location>
</feature>